<accession>A0A821IKZ4</accession>
<name>A0A821IKZ4_9BILA</name>
<dbReference type="Proteomes" id="UP000663862">
    <property type="component" value="Unassembled WGS sequence"/>
</dbReference>
<gene>
    <name evidence="1" type="ORF">TSG867_LOCUS33428</name>
</gene>
<organism evidence="1 2">
    <name type="scientific">Rotaria socialis</name>
    <dbReference type="NCBI Taxonomy" id="392032"/>
    <lineage>
        <taxon>Eukaryota</taxon>
        <taxon>Metazoa</taxon>
        <taxon>Spiralia</taxon>
        <taxon>Gnathifera</taxon>
        <taxon>Rotifera</taxon>
        <taxon>Eurotatoria</taxon>
        <taxon>Bdelloidea</taxon>
        <taxon>Philodinida</taxon>
        <taxon>Philodinidae</taxon>
        <taxon>Rotaria</taxon>
    </lineage>
</organism>
<sequence>MLNYECEHREHLASLSRFEAGNGFSSSADSKVEIVATYDSDECELVQLSRYLRIGSGSEDDDNRIEREVDVATGEINRQLSSDNRIKQTNLTRFW</sequence>
<evidence type="ECO:0000313" key="1">
    <source>
        <dbReference type="EMBL" id="CAF4703452.1"/>
    </source>
</evidence>
<dbReference type="EMBL" id="CAJOBQ010010135">
    <property type="protein sequence ID" value="CAF4703452.1"/>
    <property type="molecule type" value="Genomic_DNA"/>
</dbReference>
<protein>
    <submittedName>
        <fullName evidence="1">Uncharacterized protein</fullName>
    </submittedName>
</protein>
<reference evidence="1" key="1">
    <citation type="submission" date="2021-02" db="EMBL/GenBank/DDBJ databases">
        <authorList>
            <person name="Nowell W R."/>
        </authorList>
    </citation>
    <scope>NUCLEOTIDE SEQUENCE</scope>
</reference>
<comment type="caution">
    <text evidence="1">The sequence shown here is derived from an EMBL/GenBank/DDBJ whole genome shotgun (WGS) entry which is preliminary data.</text>
</comment>
<evidence type="ECO:0000313" key="2">
    <source>
        <dbReference type="Proteomes" id="UP000663862"/>
    </source>
</evidence>
<proteinExistence type="predicted"/>
<feature type="non-terminal residue" evidence="1">
    <location>
        <position position="95"/>
    </location>
</feature>
<dbReference type="AlphaFoldDB" id="A0A821IKZ4"/>